<accession>A0A7J8BSR2</accession>
<protein>
    <submittedName>
        <fullName evidence="1">Uncharacterized protein</fullName>
    </submittedName>
</protein>
<reference evidence="1 2" key="1">
    <citation type="journal article" date="2020" name="Nature">
        <title>Six reference-quality genomes reveal evolution of bat adaptations.</title>
        <authorList>
            <person name="Jebb D."/>
            <person name="Huang Z."/>
            <person name="Pippel M."/>
            <person name="Hughes G.M."/>
            <person name="Lavrichenko K."/>
            <person name="Devanna P."/>
            <person name="Winkler S."/>
            <person name="Jermiin L.S."/>
            <person name="Skirmuntt E.C."/>
            <person name="Katzourakis A."/>
            <person name="Burkitt-Gray L."/>
            <person name="Ray D.A."/>
            <person name="Sullivan K.A.M."/>
            <person name="Roscito J.G."/>
            <person name="Kirilenko B.M."/>
            <person name="Davalos L.M."/>
            <person name="Corthals A.P."/>
            <person name="Power M.L."/>
            <person name="Jones G."/>
            <person name="Ransome R.D."/>
            <person name="Dechmann D.K.N."/>
            <person name="Locatelli A.G."/>
            <person name="Puechmaille S.J."/>
            <person name="Fedrigo O."/>
            <person name="Jarvis E.D."/>
            <person name="Hiller M."/>
            <person name="Vernes S.C."/>
            <person name="Myers E.W."/>
            <person name="Teeling E.C."/>
        </authorList>
    </citation>
    <scope>NUCLEOTIDE SEQUENCE [LARGE SCALE GENOMIC DNA]</scope>
    <source>
        <strain evidence="1">MRouAeg1</strain>
        <tissue evidence="1">Muscle</tissue>
    </source>
</reference>
<evidence type="ECO:0000313" key="1">
    <source>
        <dbReference type="EMBL" id="KAF6401445.1"/>
    </source>
</evidence>
<dbReference type="EMBL" id="JACASE010000016">
    <property type="protein sequence ID" value="KAF6401445.1"/>
    <property type="molecule type" value="Genomic_DNA"/>
</dbReference>
<keyword evidence="2" id="KW-1185">Reference proteome</keyword>
<proteinExistence type="predicted"/>
<dbReference type="AlphaFoldDB" id="A0A7J8BSR2"/>
<evidence type="ECO:0000313" key="2">
    <source>
        <dbReference type="Proteomes" id="UP000593571"/>
    </source>
</evidence>
<dbReference type="Proteomes" id="UP000593571">
    <property type="component" value="Unassembled WGS sequence"/>
</dbReference>
<comment type="caution">
    <text evidence="1">The sequence shown here is derived from an EMBL/GenBank/DDBJ whole genome shotgun (WGS) entry which is preliminary data.</text>
</comment>
<sequence length="199" mass="22512">MCLLLLKPCKSDPSAGPSFRGGRATVGWDGAVFISALSSARMSCWRVRFRKMEQSTARHFIFINNPTFLFGQCDNPNAGRSHVRGGGVFARGTTLTWLEQGKWVEGSDQMGNSCRGDDESEALLEHVTPTWTWTVPVAQFSRCYFYRFYQVLINYPGCDGKMNVREGGELGEATARCRQRREEPSFSSRNWTWTRSAEE</sequence>
<gene>
    <name evidence="1" type="ORF">HJG63_009547</name>
</gene>
<name>A0A7J8BSR2_ROUAE</name>
<organism evidence="1 2">
    <name type="scientific">Rousettus aegyptiacus</name>
    <name type="common">Egyptian fruit bat</name>
    <name type="synonym">Pteropus aegyptiacus</name>
    <dbReference type="NCBI Taxonomy" id="9407"/>
    <lineage>
        <taxon>Eukaryota</taxon>
        <taxon>Metazoa</taxon>
        <taxon>Chordata</taxon>
        <taxon>Craniata</taxon>
        <taxon>Vertebrata</taxon>
        <taxon>Euteleostomi</taxon>
        <taxon>Mammalia</taxon>
        <taxon>Eutheria</taxon>
        <taxon>Laurasiatheria</taxon>
        <taxon>Chiroptera</taxon>
        <taxon>Yinpterochiroptera</taxon>
        <taxon>Pteropodoidea</taxon>
        <taxon>Pteropodidae</taxon>
        <taxon>Rousettinae</taxon>
        <taxon>Rousettus</taxon>
    </lineage>
</organism>